<comment type="caution">
    <text evidence="3">The sequence shown here is derived from an EMBL/GenBank/DDBJ whole genome shotgun (WGS) entry which is preliminary data.</text>
</comment>
<proteinExistence type="predicted"/>
<dbReference type="Pfam" id="PF01841">
    <property type="entry name" value="Transglut_core"/>
    <property type="match status" value="1"/>
</dbReference>
<evidence type="ECO:0000256" key="1">
    <source>
        <dbReference type="SAM" id="SignalP"/>
    </source>
</evidence>
<feature type="chain" id="PRO_5022842219" evidence="1">
    <location>
        <begin position="21"/>
        <end position="537"/>
    </location>
</feature>
<protein>
    <submittedName>
        <fullName evidence="3">Transglutaminase-like superfamily protein</fullName>
    </submittedName>
</protein>
<keyword evidence="1" id="KW-0732">Signal</keyword>
<dbReference type="SUPFAM" id="SSF54001">
    <property type="entry name" value="Cysteine proteinases"/>
    <property type="match status" value="1"/>
</dbReference>
<dbReference type="RefSeq" id="WP_165440754.1">
    <property type="nucleotide sequence ID" value="NZ_SJPI01000002.1"/>
</dbReference>
<evidence type="ECO:0000259" key="2">
    <source>
        <dbReference type="SMART" id="SM00460"/>
    </source>
</evidence>
<accession>A0A5C5WMI8</accession>
<dbReference type="Proteomes" id="UP000316598">
    <property type="component" value="Unassembled WGS sequence"/>
</dbReference>
<dbReference type="SMART" id="SM00460">
    <property type="entry name" value="TGc"/>
    <property type="match status" value="1"/>
</dbReference>
<dbReference type="AlphaFoldDB" id="A0A5C5WMI8"/>
<feature type="signal peptide" evidence="1">
    <location>
        <begin position="1"/>
        <end position="20"/>
    </location>
</feature>
<dbReference type="Gene3D" id="3.10.620.30">
    <property type="match status" value="1"/>
</dbReference>
<dbReference type="EMBL" id="SJPI01000002">
    <property type="protein sequence ID" value="TWT51311.1"/>
    <property type="molecule type" value="Genomic_DNA"/>
</dbReference>
<gene>
    <name evidence="3" type="ORF">Pla22_40880</name>
</gene>
<evidence type="ECO:0000313" key="4">
    <source>
        <dbReference type="Proteomes" id="UP000316598"/>
    </source>
</evidence>
<name>A0A5C5WMI8_9BACT</name>
<organism evidence="3 4">
    <name type="scientific">Rubripirellula amarantea</name>
    <dbReference type="NCBI Taxonomy" id="2527999"/>
    <lineage>
        <taxon>Bacteria</taxon>
        <taxon>Pseudomonadati</taxon>
        <taxon>Planctomycetota</taxon>
        <taxon>Planctomycetia</taxon>
        <taxon>Pirellulales</taxon>
        <taxon>Pirellulaceae</taxon>
        <taxon>Rubripirellula</taxon>
    </lineage>
</organism>
<reference evidence="3 4" key="1">
    <citation type="submission" date="2019-02" db="EMBL/GenBank/DDBJ databases">
        <title>Deep-cultivation of Planctomycetes and their phenomic and genomic characterization uncovers novel biology.</title>
        <authorList>
            <person name="Wiegand S."/>
            <person name="Jogler M."/>
            <person name="Boedeker C."/>
            <person name="Pinto D."/>
            <person name="Vollmers J."/>
            <person name="Rivas-Marin E."/>
            <person name="Kohn T."/>
            <person name="Peeters S.H."/>
            <person name="Heuer A."/>
            <person name="Rast P."/>
            <person name="Oberbeckmann S."/>
            <person name="Bunk B."/>
            <person name="Jeske O."/>
            <person name="Meyerdierks A."/>
            <person name="Storesund J.E."/>
            <person name="Kallscheuer N."/>
            <person name="Luecker S."/>
            <person name="Lage O.M."/>
            <person name="Pohl T."/>
            <person name="Merkel B.J."/>
            <person name="Hornburger P."/>
            <person name="Mueller R.-W."/>
            <person name="Bruemmer F."/>
            <person name="Labrenz M."/>
            <person name="Spormann A.M."/>
            <person name="Op Den Camp H."/>
            <person name="Overmann J."/>
            <person name="Amann R."/>
            <person name="Jetten M.S.M."/>
            <person name="Mascher T."/>
            <person name="Medema M.H."/>
            <person name="Devos D.P."/>
            <person name="Kaster A.-K."/>
            <person name="Ovreas L."/>
            <person name="Rohde M."/>
            <person name="Galperin M.Y."/>
            <person name="Jogler C."/>
        </authorList>
    </citation>
    <scope>NUCLEOTIDE SEQUENCE [LARGE SCALE GENOMIC DNA]</scope>
    <source>
        <strain evidence="3 4">Pla22</strain>
    </source>
</reference>
<dbReference type="InterPro" id="IPR002931">
    <property type="entry name" value="Transglutaminase-like"/>
</dbReference>
<evidence type="ECO:0000313" key="3">
    <source>
        <dbReference type="EMBL" id="TWT51311.1"/>
    </source>
</evidence>
<feature type="domain" description="Transglutaminase-like" evidence="2">
    <location>
        <begin position="225"/>
        <end position="278"/>
    </location>
</feature>
<dbReference type="InterPro" id="IPR038765">
    <property type="entry name" value="Papain-like_cys_pep_sf"/>
</dbReference>
<sequence length="537" mass="60519" precursor="true">MSALRWLLVLWTGAAVQSFAEDSPNVIAHYVPNNTIKLACQQSDGTYVNVQKIHTTIEPSEQFQLVDGQWRGEEPGWEGRPDQLQTTYVGGWSIEVHYDDAAIDRLGHWKHSAVSGNDYAVLVGKHVPPGLTMPVHFATRDEKGCMLSRKFDPDRGATNYPETDWHAEDFDFVASKTTEILNQQGLSAPWTNHSRRELVSALANWIKDVRLSRIAVEDTLHPVDFLDDGRCYCGGAANTLVAMCSILQIPARYYGTMDHAFVEFQDDEGRWLFVENQPGTFMNMQLASPNPYDPATHQQLAQQWALNQQFDAVFEGGIIDVIADPQRYKLFDDPKLGWFYNWSCPATYRPDGSDTGADLVARPQVLHDWVFNLYTGYGDSEGDYIHKRSIFMGERLGSVYELAALYSPRRSDLPYVCRRRSDDQNVVFLTPWRDSHYGQWNNPTKIHAGIGNAIRKQFYLSDLDGVTKVVSAIILGPDGDLDLKIPTDGGKWHYEINGHRYPLAQAGGFNTTSNYQGTGMSVHRFEIPLAILNSSSQ</sequence>
<keyword evidence="4" id="KW-1185">Reference proteome</keyword>